<dbReference type="GO" id="GO:0000166">
    <property type="term" value="F:nucleotide binding"/>
    <property type="evidence" value="ECO:0007669"/>
    <property type="project" value="InterPro"/>
</dbReference>
<dbReference type="EMBL" id="CP032050">
    <property type="protein sequence ID" value="AYN69101.1"/>
    <property type="molecule type" value="Genomic_DNA"/>
</dbReference>
<dbReference type="InterPro" id="IPR000683">
    <property type="entry name" value="Gfo/Idh/MocA-like_OxRdtase_N"/>
</dbReference>
<reference evidence="3 4" key="1">
    <citation type="submission" date="2018-08" db="EMBL/GenBank/DDBJ databases">
        <title>The reduced genetic potential of extracellular carbohydrate catabolism in Euzebyella marina RN62, a Flavobacteriia bacterium isolated from the hadal water.</title>
        <authorList>
            <person name="Xue C."/>
        </authorList>
    </citation>
    <scope>NUCLEOTIDE SEQUENCE [LARGE SCALE GENOMIC DNA]</scope>
    <source>
        <strain evidence="3 4">RN62</strain>
    </source>
</reference>
<dbReference type="SUPFAM" id="SSF55347">
    <property type="entry name" value="Glyceraldehyde-3-phosphate dehydrogenase-like, C-terminal domain"/>
    <property type="match status" value="1"/>
</dbReference>
<gene>
    <name evidence="3" type="ORF">D1013_17800</name>
</gene>
<dbReference type="Gene3D" id="3.30.360.10">
    <property type="entry name" value="Dihydrodipicolinate Reductase, domain 2"/>
    <property type="match status" value="1"/>
</dbReference>
<proteinExistence type="predicted"/>
<name>A0A3G2LA64_9FLAO</name>
<keyword evidence="4" id="KW-1185">Reference proteome</keyword>
<feature type="domain" description="Gfo/Idh/MocA-like oxidoreductase N-terminal" evidence="1">
    <location>
        <begin position="6"/>
        <end position="118"/>
    </location>
</feature>
<dbReference type="InterPro" id="IPR055170">
    <property type="entry name" value="GFO_IDH_MocA-like_dom"/>
</dbReference>
<organism evidence="3 4">
    <name type="scientific">Euzebyella marina</name>
    <dbReference type="NCBI Taxonomy" id="1761453"/>
    <lineage>
        <taxon>Bacteria</taxon>
        <taxon>Pseudomonadati</taxon>
        <taxon>Bacteroidota</taxon>
        <taxon>Flavobacteriia</taxon>
        <taxon>Flavobacteriales</taxon>
        <taxon>Flavobacteriaceae</taxon>
        <taxon>Euzebyella</taxon>
    </lineage>
</organism>
<dbReference type="PANTHER" id="PTHR43249">
    <property type="entry name" value="UDP-N-ACETYL-2-AMINO-2-DEOXY-D-GLUCURONATE OXIDASE"/>
    <property type="match status" value="1"/>
</dbReference>
<dbReference type="AlphaFoldDB" id="A0A3G2LA64"/>
<dbReference type="Pfam" id="PF01408">
    <property type="entry name" value="GFO_IDH_MocA"/>
    <property type="match status" value="1"/>
</dbReference>
<dbReference type="PANTHER" id="PTHR43249:SF1">
    <property type="entry name" value="D-GLUCOSIDE 3-DEHYDROGENASE"/>
    <property type="match status" value="1"/>
</dbReference>
<evidence type="ECO:0000313" key="4">
    <source>
        <dbReference type="Proteomes" id="UP000276309"/>
    </source>
</evidence>
<dbReference type="SUPFAM" id="SSF51735">
    <property type="entry name" value="NAD(P)-binding Rossmann-fold domains"/>
    <property type="match status" value="1"/>
</dbReference>
<dbReference type="KEGG" id="emar:D1013_17800"/>
<accession>A0A3G2LA64</accession>
<dbReference type="Pfam" id="PF22725">
    <property type="entry name" value="GFO_IDH_MocA_C3"/>
    <property type="match status" value="1"/>
</dbReference>
<dbReference type="RefSeq" id="WP_121850108.1">
    <property type="nucleotide sequence ID" value="NZ_CP032050.1"/>
</dbReference>
<evidence type="ECO:0000259" key="2">
    <source>
        <dbReference type="Pfam" id="PF22725"/>
    </source>
</evidence>
<evidence type="ECO:0000259" key="1">
    <source>
        <dbReference type="Pfam" id="PF01408"/>
    </source>
</evidence>
<evidence type="ECO:0000313" key="3">
    <source>
        <dbReference type="EMBL" id="AYN69101.1"/>
    </source>
</evidence>
<sequence length="339" mass="36291">MTATIGIGIVGTGSIVNNYIKCIDELDNAKLVAIYTKSEDRVKTATSQFGVPVFSDMNQFLEQDFQLVCICNESGRHGEAIVAAANAKKHILSEKPLEVTTSKIDDVMAVCESNNVKLGCVLQNRCSDDYSLLEDAVKSGKLGKIIMGNAHINWYRSKDYYSGSDWRGTLKYDGGAAFMNQGIHTIDLLINLMGEPSSVFGKVKTSVHTIEGEDVGSAILDFDNGSIGNITAGTALTPGYPERLEIYGEKGSVLMEAGKIVQWNVPDTAAPNIQSKGDGSGAADPTAIGHKNHKIVLENMLTAIVNDGQPMVDGREARKAVAVINAIYESSKSGKPVSL</sequence>
<dbReference type="Gene3D" id="3.40.50.720">
    <property type="entry name" value="NAD(P)-binding Rossmann-like Domain"/>
    <property type="match status" value="1"/>
</dbReference>
<dbReference type="InterPro" id="IPR052515">
    <property type="entry name" value="Gfo/Idh/MocA_Oxidoreductase"/>
</dbReference>
<protein>
    <submittedName>
        <fullName evidence="3">Gfo/Idh/MocA family oxidoreductase</fullName>
    </submittedName>
</protein>
<feature type="domain" description="GFO/IDH/MocA-like oxidoreductase" evidence="2">
    <location>
        <begin position="133"/>
        <end position="253"/>
    </location>
</feature>
<dbReference type="OrthoDB" id="9815825at2"/>
<dbReference type="Proteomes" id="UP000276309">
    <property type="component" value="Chromosome"/>
</dbReference>
<dbReference type="InterPro" id="IPR036291">
    <property type="entry name" value="NAD(P)-bd_dom_sf"/>
</dbReference>